<feature type="domain" description="Nucleoside phosphorylase" evidence="4">
    <location>
        <begin position="3"/>
        <end position="244"/>
    </location>
</feature>
<organism evidence="5 6">
    <name type="scientific">Candidatus Muproteobacteria bacterium RBG_16_65_34</name>
    <dbReference type="NCBI Taxonomy" id="1817760"/>
    <lineage>
        <taxon>Bacteria</taxon>
        <taxon>Pseudomonadati</taxon>
        <taxon>Pseudomonadota</taxon>
        <taxon>Candidatus Muproteobacteria</taxon>
    </lineage>
</organism>
<dbReference type="PANTHER" id="PTHR42679">
    <property type="entry name" value="S-METHYL-5'-THIOADENOSINE PHOSPHORYLASE"/>
    <property type="match status" value="1"/>
</dbReference>
<dbReference type="GO" id="GO:0017061">
    <property type="term" value="F:S-methyl-5-thioadenosine phosphorylase activity"/>
    <property type="evidence" value="ECO:0007669"/>
    <property type="project" value="InterPro"/>
</dbReference>
<dbReference type="STRING" id="1817760.A2151_01740"/>
<comment type="caution">
    <text evidence="3">Lacks conserved residue(s) required for the propagation of feature annotation.</text>
</comment>
<dbReference type="NCBIfam" id="NF006599">
    <property type="entry name" value="PRK09136.1"/>
    <property type="match status" value="1"/>
</dbReference>
<feature type="binding site" evidence="3">
    <location>
        <position position="187"/>
    </location>
    <ligand>
        <name>phosphate</name>
        <dbReference type="ChEBI" id="CHEBI:43474"/>
    </ligand>
</feature>
<dbReference type="PANTHER" id="PTHR42679:SF2">
    <property type="entry name" value="S-METHYL-5'-THIOADENOSINE PHOSPHORYLASE"/>
    <property type="match status" value="1"/>
</dbReference>
<dbReference type="GO" id="GO:0019509">
    <property type="term" value="P:L-methionine salvage from methylthioadenosine"/>
    <property type="evidence" value="ECO:0007669"/>
    <property type="project" value="TreeGrafter"/>
</dbReference>
<feature type="binding site" evidence="3">
    <location>
        <position position="10"/>
    </location>
    <ligand>
        <name>phosphate</name>
        <dbReference type="ChEBI" id="CHEBI:43474"/>
    </ligand>
</feature>
<dbReference type="HAMAP" id="MF_01963">
    <property type="entry name" value="MTAP"/>
    <property type="match status" value="1"/>
</dbReference>
<dbReference type="NCBIfam" id="TIGR01694">
    <property type="entry name" value="MTAP"/>
    <property type="match status" value="1"/>
</dbReference>
<dbReference type="InterPro" id="IPR010044">
    <property type="entry name" value="MTAP"/>
</dbReference>
<feature type="site" description="Important for substrate specificity" evidence="3">
    <location>
        <position position="168"/>
    </location>
</feature>
<gene>
    <name evidence="5" type="ORF">A2151_01740</name>
</gene>
<feature type="binding site" evidence="3">
    <location>
        <begin position="52"/>
        <end position="53"/>
    </location>
    <ligand>
        <name>phosphate</name>
        <dbReference type="ChEBI" id="CHEBI:43474"/>
    </ligand>
</feature>
<protein>
    <recommendedName>
        <fullName evidence="3">Probable 6-oxopurine nucleoside phosphorylase</fullName>
        <ecNumber evidence="3">2.4.2.1</ecNumber>
    </recommendedName>
    <alternativeName>
        <fullName evidence="3">Purine nucleoside phosphorylase</fullName>
        <shortName evidence="3">PNP</shortName>
    </alternativeName>
</protein>
<name>A0A1F6TR68_9PROT</name>
<dbReference type="Proteomes" id="UP000178885">
    <property type="component" value="Unassembled WGS sequence"/>
</dbReference>
<feature type="binding site" evidence="3">
    <location>
        <begin position="210"/>
        <end position="212"/>
    </location>
    <ligand>
        <name>substrate</name>
    </ligand>
</feature>
<comment type="subunit">
    <text evidence="3">Homohexamer. Dimer of a homotrimer.</text>
</comment>
<evidence type="ECO:0000259" key="4">
    <source>
        <dbReference type="Pfam" id="PF01048"/>
    </source>
</evidence>
<comment type="caution">
    <text evidence="5">The sequence shown here is derived from an EMBL/GenBank/DDBJ whole genome shotgun (WGS) entry which is preliminary data.</text>
</comment>
<comment type="function">
    <text evidence="3">Purine nucleoside phosphorylase which is highly specific for 6-oxopurine nucleosides. Cleaves guanosine or inosine to respective bases and sugar-1-phosphate molecules. Involved in purine salvage.</text>
</comment>
<dbReference type="EMBL" id="MFSU01000050">
    <property type="protein sequence ID" value="OGI47633.1"/>
    <property type="molecule type" value="Genomic_DNA"/>
</dbReference>
<sequence length="249" mass="26712">MTTLAIIGGSGLTALKNLQLTRREVVRTPYGEPSAPMVFGQLGGREVVFLPRHGPSHTIPPHDINYRANIWALKQTGARKVVAVNAVGGISPAYLDPGSLVIPDQIVDYTWGRAHTFFGSEHKQVTHVDFTEPYCEELRRVLLDAAGRAGLAAVGRGTYAATQGPRFESAAEILRLERDGCDVVGMTGMPETGLARELELCYASVAVVVNPAAGKAKGAIDLKDIERHLENGMAKVRTLLEHAIPLVAG</sequence>
<dbReference type="InterPro" id="IPR000845">
    <property type="entry name" value="Nucleoside_phosphorylase_d"/>
</dbReference>
<dbReference type="CDD" id="cd09010">
    <property type="entry name" value="MTAP_SsMTAPII_like_MTIP"/>
    <property type="match status" value="1"/>
</dbReference>
<dbReference type="EC" id="2.4.2.1" evidence="3"/>
<comment type="pathway">
    <text evidence="3">Purine metabolism; purine nucleoside salvage.</text>
</comment>
<evidence type="ECO:0000313" key="6">
    <source>
        <dbReference type="Proteomes" id="UP000178885"/>
    </source>
</evidence>
<reference evidence="5 6" key="1">
    <citation type="journal article" date="2016" name="Nat. Commun.">
        <title>Thousands of microbial genomes shed light on interconnected biogeochemical processes in an aquifer system.</title>
        <authorList>
            <person name="Anantharaman K."/>
            <person name="Brown C.T."/>
            <person name="Hug L.A."/>
            <person name="Sharon I."/>
            <person name="Castelle C.J."/>
            <person name="Probst A.J."/>
            <person name="Thomas B.C."/>
            <person name="Singh A."/>
            <person name="Wilkins M.J."/>
            <person name="Karaoz U."/>
            <person name="Brodie E.L."/>
            <person name="Williams K.H."/>
            <person name="Hubbard S.S."/>
            <person name="Banfield J.F."/>
        </authorList>
    </citation>
    <scope>NUCLEOTIDE SEQUENCE [LARGE SCALE GENOMIC DNA]</scope>
</reference>
<accession>A0A1F6TR68</accession>
<evidence type="ECO:0000256" key="1">
    <source>
        <dbReference type="ARBA" id="ARBA00022676"/>
    </source>
</evidence>
<dbReference type="GO" id="GO:0005829">
    <property type="term" value="C:cytosol"/>
    <property type="evidence" value="ECO:0007669"/>
    <property type="project" value="TreeGrafter"/>
</dbReference>
<dbReference type="InterPro" id="IPR035994">
    <property type="entry name" value="Nucleoside_phosphorylase_sf"/>
</dbReference>
<dbReference type="GO" id="GO:0006166">
    <property type="term" value="P:purine ribonucleoside salvage"/>
    <property type="evidence" value="ECO:0007669"/>
    <property type="project" value="UniProtKB-UniRule"/>
</dbReference>
<comment type="miscellaneous">
    <text evidence="3">Although this enzyme belongs to the family of MTA phosphorylases based on sequence homology, it has been shown that conserved amino acid substitutions in the substrate binding pocket convert the substrate specificity of this enzyme from 6-aminopurines to 6-oxopurines.</text>
</comment>
<dbReference type="Gene3D" id="3.40.50.1580">
    <property type="entry name" value="Nucleoside phosphorylase domain"/>
    <property type="match status" value="1"/>
</dbReference>
<keyword evidence="2 3" id="KW-0808">Transferase</keyword>
<evidence type="ECO:0000313" key="5">
    <source>
        <dbReference type="EMBL" id="OGI47633.1"/>
    </source>
</evidence>
<proteinExistence type="inferred from homology"/>
<feature type="binding site" evidence="3">
    <location>
        <position position="186"/>
    </location>
    <ligand>
        <name>substrate</name>
    </ligand>
</feature>
<comment type="similarity">
    <text evidence="3">Belongs to the PNP/MTAP phosphorylase family. MTAP subfamily.</text>
</comment>
<dbReference type="UniPathway" id="UPA00606"/>
<dbReference type="PROSITE" id="PS01240">
    <property type="entry name" value="PNP_MTAP_2"/>
    <property type="match status" value="1"/>
</dbReference>
<keyword evidence="1 3" id="KW-0328">Glycosyltransferase</keyword>
<comment type="catalytic activity">
    <reaction evidence="3">
        <text>a purine D-ribonucleoside + phosphate = a purine nucleobase + alpha-D-ribose 1-phosphate</text>
        <dbReference type="Rhea" id="RHEA:19805"/>
        <dbReference type="ChEBI" id="CHEBI:26386"/>
        <dbReference type="ChEBI" id="CHEBI:43474"/>
        <dbReference type="ChEBI" id="CHEBI:57720"/>
        <dbReference type="ChEBI" id="CHEBI:142355"/>
        <dbReference type="EC" id="2.4.2.1"/>
    </reaction>
</comment>
<keyword evidence="3" id="KW-0660">Purine salvage</keyword>
<dbReference type="InterPro" id="IPR018099">
    <property type="entry name" value="Purine_phosphorylase-2_CS"/>
</dbReference>
<evidence type="ECO:0000256" key="3">
    <source>
        <dbReference type="HAMAP-Rule" id="MF_01963"/>
    </source>
</evidence>
<dbReference type="Pfam" id="PF01048">
    <property type="entry name" value="PNP_UDP_1"/>
    <property type="match status" value="1"/>
</dbReference>
<dbReference type="AlphaFoldDB" id="A0A1F6TR68"/>
<dbReference type="SUPFAM" id="SSF53167">
    <property type="entry name" value="Purine and uridine phosphorylases"/>
    <property type="match status" value="1"/>
</dbReference>
<feature type="site" description="Important for substrate specificity" evidence="3">
    <location>
        <position position="222"/>
    </location>
</feature>
<evidence type="ECO:0000256" key="2">
    <source>
        <dbReference type="ARBA" id="ARBA00022679"/>
    </source>
</evidence>